<keyword evidence="3" id="KW-1185">Reference proteome</keyword>
<reference evidence="2 3" key="1">
    <citation type="submission" date="2020-04" db="EMBL/GenBank/DDBJ databases">
        <title>Flammeovirgaceae bacterium KN852 isolated from deep sea.</title>
        <authorList>
            <person name="Zhang D.-C."/>
        </authorList>
    </citation>
    <scope>NUCLEOTIDE SEQUENCE [LARGE SCALE GENOMIC DNA]</scope>
    <source>
        <strain evidence="2 3">KN852</strain>
    </source>
</reference>
<organism evidence="2 3">
    <name type="scientific">Marinigracilibium pacificum</name>
    <dbReference type="NCBI Taxonomy" id="2729599"/>
    <lineage>
        <taxon>Bacteria</taxon>
        <taxon>Pseudomonadati</taxon>
        <taxon>Bacteroidota</taxon>
        <taxon>Cytophagia</taxon>
        <taxon>Cytophagales</taxon>
        <taxon>Flammeovirgaceae</taxon>
        <taxon>Marinigracilibium</taxon>
    </lineage>
</organism>
<dbReference type="AlphaFoldDB" id="A0A848J9A7"/>
<dbReference type="NCBIfam" id="NF033709">
    <property type="entry name" value="PorV_fam"/>
    <property type="match status" value="1"/>
</dbReference>
<feature type="signal peptide" evidence="1">
    <location>
        <begin position="1"/>
        <end position="19"/>
    </location>
</feature>
<dbReference type="EMBL" id="JABBNU010000009">
    <property type="protein sequence ID" value="NMM49632.1"/>
    <property type="molecule type" value="Genomic_DNA"/>
</dbReference>
<protein>
    <submittedName>
        <fullName evidence="2">PorV/PorQ family protein</fullName>
    </submittedName>
</protein>
<evidence type="ECO:0000256" key="1">
    <source>
        <dbReference type="SAM" id="SignalP"/>
    </source>
</evidence>
<dbReference type="Gene3D" id="2.40.128.130">
    <property type="entry name" value="Autotransporter beta-domain"/>
    <property type="match status" value="1"/>
</dbReference>
<comment type="caution">
    <text evidence="2">The sequence shown here is derived from an EMBL/GenBank/DDBJ whole genome shotgun (WGS) entry which is preliminary data.</text>
</comment>
<accession>A0A848J9A7</accession>
<sequence length="327" mass="36513">MTIKSALLFFSLSTLTVLGFGQDIDQTQMLLFPTSAKDTGLGSRTLTSSDDASVWFRNPSMVPDSALSRFTHITYGDYLSDIKYGTVAYGQKLKNGLRIWGGFQFLDYGKLERTSNTGITDGEFSSNGWRLASGVSHKIGLFSLGLNINYESVNFDGFSEGIVYFDLSGTYFHPTKDFTAALTIQQFGKFGSESFDNDVPLRLSAGMTFKPEFAPFRFTLQTFDLNIKRPEFIDEENETSGIDKVFYHVSAGVEILLHKNFNVMAGYNFNRRQQLKTEQGNGSSGMSLGFNLNLKGFMFSYSHGFYHQGGGVNYLTLQKDISSIFNK</sequence>
<evidence type="ECO:0000313" key="3">
    <source>
        <dbReference type="Proteomes" id="UP000559010"/>
    </source>
</evidence>
<feature type="chain" id="PRO_5032612847" evidence="1">
    <location>
        <begin position="20"/>
        <end position="327"/>
    </location>
</feature>
<name>A0A848J9A7_9BACT</name>
<keyword evidence="1" id="KW-0732">Signal</keyword>
<dbReference type="Proteomes" id="UP000559010">
    <property type="component" value="Unassembled WGS sequence"/>
</dbReference>
<dbReference type="InterPro" id="IPR036709">
    <property type="entry name" value="Autotransporte_beta_dom_sf"/>
</dbReference>
<proteinExistence type="predicted"/>
<gene>
    <name evidence="2" type="ORF">HH304_14585</name>
</gene>
<dbReference type="RefSeq" id="WP_169682934.1">
    <property type="nucleotide sequence ID" value="NZ_JABBNU010000009.1"/>
</dbReference>
<evidence type="ECO:0000313" key="2">
    <source>
        <dbReference type="EMBL" id="NMM49632.1"/>
    </source>
</evidence>